<dbReference type="Proteomes" id="UP000182692">
    <property type="component" value="Unassembled WGS sequence"/>
</dbReference>
<dbReference type="SUPFAM" id="SSF56801">
    <property type="entry name" value="Acetyl-CoA synthetase-like"/>
    <property type="match status" value="1"/>
</dbReference>
<proteinExistence type="predicted"/>
<gene>
    <name evidence="2" type="ORF">SAMN03084138_04431</name>
</gene>
<dbReference type="Gene3D" id="3.40.50.12780">
    <property type="entry name" value="N-terminal domain of ligase-like"/>
    <property type="match status" value="1"/>
</dbReference>
<dbReference type="InterPro" id="IPR045851">
    <property type="entry name" value="AMP-bd_C_sf"/>
</dbReference>
<evidence type="ECO:0000313" key="3">
    <source>
        <dbReference type="Proteomes" id="UP000182692"/>
    </source>
</evidence>
<dbReference type="Gene3D" id="3.30.300.30">
    <property type="match status" value="1"/>
</dbReference>
<dbReference type="STRING" id="1121869.SAMN03084138_04431"/>
<dbReference type="GeneID" id="35869904"/>
<dbReference type="RefSeq" id="WP_074928635.1">
    <property type="nucleotide sequence ID" value="NZ_FOWR01000052.1"/>
</dbReference>
<reference evidence="2 3" key="1">
    <citation type="submission" date="2016-10" db="EMBL/GenBank/DDBJ databases">
        <authorList>
            <person name="de Groot N.N."/>
        </authorList>
    </citation>
    <scope>NUCLEOTIDE SEQUENCE [LARGE SCALE GENOMIC DNA]</scope>
    <source>
        <strain evidence="2 3">DSM 15893</strain>
    </source>
</reference>
<name>A0A1I5WT17_9GAMM</name>
<dbReference type="InterPro" id="IPR000873">
    <property type="entry name" value="AMP-dep_synth/lig_dom"/>
</dbReference>
<dbReference type="InterPro" id="IPR042099">
    <property type="entry name" value="ANL_N_sf"/>
</dbReference>
<dbReference type="GO" id="GO:0043041">
    <property type="term" value="P:amino acid activation for nonribosomal peptide biosynthetic process"/>
    <property type="evidence" value="ECO:0007669"/>
    <property type="project" value="TreeGrafter"/>
</dbReference>
<dbReference type="GO" id="GO:0031177">
    <property type="term" value="F:phosphopantetheine binding"/>
    <property type="evidence" value="ECO:0007669"/>
    <property type="project" value="TreeGrafter"/>
</dbReference>
<evidence type="ECO:0000313" key="2">
    <source>
        <dbReference type="EMBL" id="SFQ22932.1"/>
    </source>
</evidence>
<dbReference type="PANTHER" id="PTHR45527:SF1">
    <property type="entry name" value="FATTY ACID SYNTHASE"/>
    <property type="match status" value="1"/>
</dbReference>
<dbReference type="OrthoDB" id="9757559at2"/>
<organism evidence="2 3">
    <name type="scientific">Enterovibrio norvegicus DSM 15893</name>
    <dbReference type="NCBI Taxonomy" id="1121869"/>
    <lineage>
        <taxon>Bacteria</taxon>
        <taxon>Pseudomonadati</taxon>
        <taxon>Pseudomonadota</taxon>
        <taxon>Gammaproteobacteria</taxon>
        <taxon>Vibrionales</taxon>
        <taxon>Vibrionaceae</taxon>
        <taxon>Enterovibrio</taxon>
    </lineage>
</organism>
<dbReference type="AlphaFoldDB" id="A0A1I5WT17"/>
<protein>
    <submittedName>
        <fullName evidence="2">AMP-binding enzyme</fullName>
    </submittedName>
</protein>
<dbReference type="PANTHER" id="PTHR45527">
    <property type="entry name" value="NONRIBOSOMAL PEPTIDE SYNTHETASE"/>
    <property type="match status" value="1"/>
</dbReference>
<dbReference type="EMBL" id="FOWR01000052">
    <property type="protein sequence ID" value="SFQ22932.1"/>
    <property type="molecule type" value="Genomic_DNA"/>
</dbReference>
<evidence type="ECO:0000259" key="1">
    <source>
        <dbReference type="Pfam" id="PF00501"/>
    </source>
</evidence>
<dbReference type="GO" id="GO:0044550">
    <property type="term" value="P:secondary metabolite biosynthetic process"/>
    <property type="evidence" value="ECO:0007669"/>
    <property type="project" value="TreeGrafter"/>
</dbReference>
<sequence length="529" mass="58905">MTNTPSNERVIAHDSTPQGTSLQQTIVANINKYGDKTAVRYRNTTYSYRGLLVLASQLRDMLAAHSGIQKNVPILTCSRSPLFANLFNLLLGLEGIPYEPLSLNEPFDRAIAKASKWQNFVLLTDSQTESELGPISARASLTVIADENLSYRTHSRPENAGENHLSLDECVYILSTSGSTGVPKSVPIKSHNLDAYLSAATRFFGVEQDEHFSVIHDVCFDFNIHELYLPIHNHGCLCIADKSDLLSPATVSKFVERHGVTFWSCVPSFINHLDHLRKFNSNTFNRIRKTMICGEALTLVIQQAWRALAPNSRIFNLYGPTECTVSVSGKDITFPQQDDIRNGVLTIGEAWDNTLFYVLNEGHISQEGRGELLVGGPQVFDGYFREGSVCREKLVEEPQSGQLLYRTGDNVELSPNKPNHYLGRGDDQLQIRGHRIQKNEILHLICQTIPCSNLAVVEKNSCNGTTIGIVLFISGENLQEVDIRRRLAATLPSYALPLKINIGPLPMNKNMKIDHKTLYANVNPEAETS</sequence>
<accession>A0A1I5WT17</accession>
<dbReference type="Pfam" id="PF00501">
    <property type="entry name" value="AMP-binding"/>
    <property type="match status" value="1"/>
</dbReference>
<dbReference type="GO" id="GO:0005737">
    <property type="term" value="C:cytoplasm"/>
    <property type="evidence" value="ECO:0007669"/>
    <property type="project" value="TreeGrafter"/>
</dbReference>
<feature type="domain" description="AMP-dependent synthetase/ligase" evidence="1">
    <location>
        <begin position="29"/>
        <end position="384"/>
    </location>
</feature>